<dbReference type="EMBL" id="KY486774">
    <property type="protein sequence ID" value="ASI37974.1"/>
    <property type="molecule type" value="Genomic_DNA"/>
</dbReference>
<reference evidence="1" key="1">
    <citation type="submission" date="2017-01" db="EMBL/GenBank/DDBJ databases">
        <title>Complete sequence and distribution of two new cryptic plasmids isolated in clinical Vibrio cholerae non-O1/non-O139 from Haiti.</title>
        <authorList>
            <person name="Ceccarelli D."/>
            <person name="Garriss G."/>
            <person name="Choi S.Y."/>
            <person name="Hasan N.A."/>
            <person name="Stepanauskas R."/>
            <person name="Pop M."/>
            <person name="Huq A."/>
            <person name="Colwell R.R."/>
        </authorList>
    </citation>
    <scope>NUCLEOTIDE SEQUENCE</scope>
    <source>
        <strain evidence="1">HC-1A2</strain>
        <plasmid evidence="1">pSDH-2</plasmid>
    </source>
</reference>
<proteinExistence type="predicted"/>
<accession>A0A220ISY6</accession>
<sequence>MTLCLKFSVTPKPKEMMLYHSKTGVHYSYYGKSLSLPPKTSLRRSKTREMRFFPHQTSRTTLKTI</sequence>
<organism evidence="1">
    <name type="scientific">Vibrio cholerae non-O1/non-O139</name>
    <dbReference type="NCBI Taxonomy" id="156539"/>
    <lineage>
        <taxon>Bacteria</taxon>
        <taxon>Pseudomonadati</taxon>
        <taxon>Pseudomonadota</taxon>
        <taxon>Gammaproteobacteria</taxon>
        <taxon>Vibrionales</taxon>
        <taxon>Vibrionaceae</taxon>
        <taxon>Vibrio</taxon>
    </lineage>
</organism>
<protein>
    <submittedName>
        <fullName evidence="1">Uncharacterized protein</fullName>
    </submittedName>
</protein>
<evidence type="ECO:0000313" key="1">
    <source>
        <dbReference type="EMBL" id="ASI37974.1"/>
    </source>
</evidence>
<keyword evidence="1" id="KW-0614">Plasmid</keyword>
<dbReference type="AlphaFoldDB" id="A0A220ISY6"/>
<geneLocation type="plasmid" evidence="1">
    <name>pSDH-2</name>
</geneLocation>
<name>A0A220ISY6_VIBCL</name>